<keyword evidence="14" id="KW-0472">Membrane</keyword>
<evidence type="ECO:0000256" key="12">
    <source>
        <dbReference type="ARBA" id="ARBA00023004"/>
    </source>
</evidence>
<keyword evidence="12 16" id="KW-0408">Iron</keyword>
<keyword evidence="7 16" id="KW-0349">Heme</keyword>
<dbReference type="InterPro" id="IPR050476">
    <property type="entry name" value="Insect_CytP450_Detox"/>
</dbReference>
<evidence type="ECO:0000313" key="19">
    <source>
        <dbReference type="EMBL" id="KAG6442952.1"/>
    </source>
</evidence>
<evidence type="ECO:0000256" key="7">
    <source>
        <dbReference type="ARBA" id="ARBA00022617"/>
    </source>
</evidence>
<evidence type="ECO:0000256" key="13">
    <source>
        <dbReference type="ARBA" id="ARBA00023033"/>
    </source>
</evidence>
<dbReference type="InterPro" id="IPR017972">
    <property type="entry name" value="Cyt_P450_CS"/>
</dbReference>
<sequence>MFFQVLLFSCMLLIITLFIKKKNYWKIRGVVQETGIIWRYVFGDRSLSEYSKEIYDKYKEDQIGMYFGYTPALMVKNLEDIQAVLAVDFQSFYKRGIVLNEKDKLGDNILSIDNYPRWKILRHKMTPVFKNIRLKTMFYSIDICAQNLVDLIEKDTQVREKPYNIIYTYTAASIGAAVFGIDTTSKSTIDSPFVKMAWDAFEPSFSTNIKFLLNNMLPSLFNILPIKLFGDHEEFFIGAVKNVLKKRRNSKKRNDFIDVCLELQKNGLMKDPTTGYELEPTDELLAAQAFFFFIAGTETTANGIHFTLLELAANQTILTKLHEDIDEVFKDGKTELTYEDLDNLPYLDMVMNEALRKYPPIGQNQRFCTKNTELPSNKLKIEKGTVIIIPIYSIHRDEKLFPNPDLFDPERFAPDRIKHMEKFSYMAFGRGNRVCIGMRFARIQIKACLVRLLRRYTFAEHSYKPDRFERSTFSIRDSNARYEFIPREL</sequence>
<evidence type="ECO:0000256" key="4">
    <source>
        <dbReference type="ARBA" id="ARBA00004406"/>
    </source>
</evidence>
<dbReference type="Proteomes" id="UP000791440">
    <property type="component" value="Unassembled WGS sequence"/>
</dbReference>
<dbReference type="PRINTS" id="PR00463">
    <property type="entry name" value="EP450I"/>
</dbReference>
<feature type="chain" id="PRO_5038276306" description="unspecific monooxygenase" evidence="18">
    <location>
        <begin position="22"/>
        <end position="489"/>
    </location>
</feature>
<comment type="cofactor">
    <cofactor evidence="1 16">
        <name>heme</name>
        <dbReference type="ChEBI" id="CHEBI:30413"/>
    </cofactor>
</comment>
<keyword evidence="13 17" id="KW-0503">Monooxygenase</keyword>
<comment type="similarity">
    <text evidence="5 17">Belongs to the cytochrome P450 family.</text>
</comment>
<keyword evidence="20" id="KW-1185">Reference proteome</keyword>
<proteinExistence type="inferred from homology"/>
<dbReference type="SUPFAM" id="SSF48264">
    <property type="entry name" value="Cytochrome P450"/>
    <property type="match status" value="1"/>
</dbReference>
<reference evidence="19" key="2">
    <citation type="submission" date="2020-12" db="EMBL/GenBank/DDBJ databases">
        <authorList>
            <person name="Kanost M."/>
        </authorList>
    </citation>
    <scope>NUCLEOTIDE SEQUENCE</scope>
</reference>
<dbReference type="Gene3D" id="1.10.630.10">
    <property type="entry name" value="Cytochrome P450"/>
    <property type="match status" value="1"/>
</dbReference>
<dbReference type="EMBL" id="JH668298">
    <property type="protein sequence ID" value="KAG6442951.1"/>
    <property type="molecule type" value="Genomic_DNA"/>
</dbReference>
<dbReference type="PANTHER" id="PTHR24292">
    <property type="entry name" value="CYTOCHROME P450"/>
    <property type="match status" value="1"/>
</dbReference>
<evidence type="ECO:0000256" key="9">
    <source>
        <dbReference type="ARBA" id="ARBA00022824"/>
    </source>
</evidence>
<evidence type="ECO:0000256" key="16">
    <source>
        <dbReference type="PIRSR" id="PIRSR602401-1"/>
    </source>
</evidence>
<dbReference type="GO" id="GO:0005789">
    <property type="term" value="C:endoplasmic reticulum membrane"/>
    <property type="evidence" value="ECO:0007669"/>
    <property type="project" value="UniProtKB-SubCell"/>
</dbReference>
<dbReference type="CDD" id="cd11056">
    <property type="entry name" value="CYP6-like"/>
    <property type="match status" value="1"/>
</dbReference>
<keyword evidence="8 16" id="KW-0479">Metal-binding</keyword>
<dbReference type="PRINTS" id="PR00385">
    <property type="entry name" value="P450"/>
</dbReference>
<reference evidence="19" key="1">
    <citation type="journal article" date="2016" name="Insect Biochem. Mol. Biol.">
        <title>Multifaceted biological insights from a draft genome sequence of the tobacco hornworm moth, Manduca sexta.</title>
        <authorList>
            <person name="Kanost M.R."/>
            <person name="Arrese E.L."/>
            <person name="Cao X."/>
            <person name="Chen Y.R."/>
            <person name="Chellapilla S."/>
            <person name="Goldsmith M.R."/>
            <person name="Grosse-Wilde E."/>
            <person name="Heckel D.G."/>
            <person name="Herndon N."/>
            <person name="Jiang H."/>
            <person name="Papanicolaou A."/>
            <person name="Qu J."/>
            <person name="Soulages J.L."/>
            <person name="Vogel H."/>
            <person name="Walters J."/>
            <person name="Waterhouse R.M."/>
            <person name="Ahn S.J."/>
            <person name="Almeida F.C."/>
            <person name="An C."/>
            <person name="Aqrawi P."/>
            <person name="Bretschneider A."/>
            <person name="Bryant W.B."/>
            <person name="Bucks S."/>
            <person name="Chao H."/>
            <person name="Chevignon G."/>
            <person name="Christen J.M."/>
            <person name="Clarke D.F."/>
            <person name="Dittmer N.T."/>
            <person name="Ferguson L.C.F."/>
            <person name="Garavelou S."/>
            <person name="Gordon K.H.J."/>
            <person name="Gunaratna R.T."/>
            <person name="Han Y."/>
            <person name="Hauser F."/>
            <person name="He Y."/>
            <person name="Heidel-Fischer H."/>
            <person name="Hirsh A."/>
            <person name="Hu Y."/>
            <person name="Jiang H."/>
            <person name="Kalra D."/>
            <person name="Klinner C."/>
            <person name="Konig C."/>
            <person name="Kovar C."/>
            <person name="Kroll A.R."/>
            <person name="Kuwar S.S."/>
            <person name="Lee S.L."/>
            <person name="Lehman R."/>
            <person name="Li K."/>
            <person name="Li Z."/>
            <person name="Liang H."/>
            <person name="Lovelace S."/>
            <person name="Lu Z."/>
            <person name="Mansfield J.H."/>
            <person name="McCulloch K.J."/>
            <person name="Mathew T."/>
            <person name="Morton B."/>
            <person name="Muzny D.M."/>
            <person name="Neunemann D."/>
            <person name="Ongeri F."/>
            <person name="Pauchet Y."/>
            <person name="Pu L.L."/>
            <person name="Pyrousis I."/>
            <person name="Rao X.J."/>
            <person name="Redding A."/>
            <person name="Roesel C."/>
            <person name="Sanchez-Gracia A."/>
            <person name="Schaack S."/>
            <person name="Shukla A."/>
            <person name="Tetreau G."/>
            <person name="Wang Y."/>
            <person name="Xiong G.H."/>
            <person name="Traut W."/>
            <person name="Walsh T.K."/>
            <person name="Worley K.C."/>
            <person name="Wu D."/>
            <person name="Wu W."/>
            <person name="Wu Y.Q."/>
            <person name="Zhang X."/>
            <person name="Zou Z."/>
            <person name="Zucker H."/>
            <person name="Briscoe A.D."/>
            <person name="Burmester T."/>
            <person name="Clem R.J."/>
            <person name="Feyereisen R."/>
            <person name="Grimmelikhuijzen C.J.P."/>
            <person name="Hamodrakas S.J."/>
            <person name="Hansson B.S."/>
            <person name="Huguet E."/>
            <person name="Jermiin L.S."/>
            <person name="Lan Q."/>
            <person name="Lehman H.K."/>
            <person name="Lorenzen M."/>
            <person name="Merzendorfer H."/>
            <person name="Michalopoulos I."/>
            <person name="Morton D.B."/>
            <person name="Muthukrishnan S."/>
            <person name="Oakeshott J.G."/>
            <person name="Palmer W."/>
            <person name="Park Y."/>
            <person name="Passarelli A.L."/>
            <person name="Rozas J."/>
            <person name="Schwartz L.M."/>
            <person name="Smith W."/>
            <person name="Southgate A."/>
            <person name="Vilcinskas A."/>
            <person name="Vogt R."/>
            <person name="Wang P."/>
            <person name="Werren J."/>
            <person name="Yu X.Q."/>
            <person name="Zhou J.J."/>
            <person name="Brown S.J."/>
            <person name="Scherer S.E."/>
            <person name="Richards S."/>
            <person name="Blissard G.W."/>
        </authorList>
    </citation>
    <scope>NUCLEOTIDE SEQUENCE</scope>
</reference>
<evidence type="ECO:0000256" key="3">
    <source>
        <dbReference type="ARBA" id="ARBA00004174"/>
    </source>
</evidence>
<evidence type="ECO:0000256" key="15">
    <source>
        <dbReference type="ARBA" id="ARBA00047827"/>
    </source>
</evidence>
<dbReference type="EMBL" id="JH668298">
    <property type="protein sequence ID" value="KAG6442952.1"/>
    <property type="molecule type" value="Genomic_DNA"/>
</dbReference>
<evidence type="ECO:0000256" key="10">
    <source>
        <dbReference type="ARBA" id="ARBA00022848"/>
    </source>
</evidence>
<feature type="binding site" description="axial binding residue" evidence="16">
    <location>
        <position position="435"/>
    </location>
    <ligand>
        <name>heme</name>
        <dbReference type="ChEBI" id="CHEBI:30413"/>
    </ligand>
    <ligandPart>
        <name>Fe</name>
        <dbReference type="ChEBI" id="CHEBI:18248"/>
    </ligandPart>
</feature>
<dbReference type="AlphaFoldDB" id="A0A921YQI9"/>
<evidence type="ECO:0000256" key="14">
    <source>
        <dbReference type="ARBA" id="ARBA00023136"/>
    </source>
</evidence>
<comment type="subcellular location">
    <subcellularLocation>
        <location evidence="4">Endoplasmic reticulum membrane</location>
        <topology evidence="4">Peripheral membrane protein</topology>
    </subcellularLocation>
    <subcellularLocation>
        <location evidence="3">Microsome membrane</location>
        <topology evidence="3">Peripheral membrane protein</topology>
    </subcellularLocation>
</comment>
<dbReference type="InterPro" id="IPR002401">
    <property type="entry name" value="Cyt_P450_E_grp-I"/>
</dbReference>
<accession>A0A921YQI9</accession>
<feature type="signal peptide" evidence="18">
    <location>
        <begin position="1"/>
        <end position="21"/>
    </location>
</feature>
<keyword evidence="10" id="KW-0492">Microsome</keyword>
<gene>
    <name evidence="19" type="ORF">O3G_MSEX002606</name>
</gene>
<dbReference type="InterPro" id="IPR001128">
    <property type="entry name" value="Cyt_P450"/>
</dbReference>
<comment type="function">
    <text evidence="2">May be involved in the metabolism of insect hormones and in the breakdown of synthetic insecticides.</text>
</comment>
<evidence type="ECO:0000256" key="1">
    <source>
        <dbReference type="ARBA" id="ARBA00001971"/>
    </source>
</evidence>
<evidence type="ECO:0000256" key="11">
    <source>
        <dbReference type="ARBA" id="ARBA00023002"/>
    </source>
</evidence>
<dbReference type="PANTHER" id="PTHR24292:SF84">
    <property type="entry name" value="CYTOCHROME P450 28A5-RELATED"/>
    <property type="match status" value="1"/>
</dbReference>
<keyword evidence="9" id="KW-0256">Endoplasmic reticulum</keyword>
<evidence type="ECO:0000256" key="2">
    <source>
        <dbReference type="ARBA" id="ARBA00003690"/>
    </source>
</evidence>
<evidence type="ECO:0000256" key="18">
    <source>
        <dbReference type="SAM" id="SignalP"/>
    </source>
</evidence>
<evidence type="ECO:0000256" key="5">
    <source>
        <dbReference type="ARBA" id="ARBA00010617"/>
    </source>
</evidence>
<comment type="catalytic activity">
    <reaction evidence="15">
        <text>an organic molecule + reduced [NADPH--hemoprotein reductase] + O2 = an alcohol + oxidized [NADPH--hemoprotein reductase] + H2O + H(+)</text>
        <dbReference type="Rhea" id="RHEA:17149"/>
        <dbReference type="Rhea" id="RHEA-COMP:11964"/>
        <dbReference type="Rhea" id="RHEA-COMP:11965"/>
        <dbReference type="ChEBI" id="CHEBI:15377"/>
        <dbReference type="ChEBI" id="CHEBI:15378"/>
        <dbReference type="ChEBI" id="CHEBI:15379"/>
        <dbReference type="ChEBI" id="CHEBI:30879"/>
        <dbReference type="ChEBI" id="CHEBI:57618"/>
        <dbReference type="ChEBI" id="CHEBI:58210"/>
        <dbReference type="ChEBI" id="CHEBI:142491"/>
        <dbReference type="EC" id="1.14.14.1"/>
    </reaction>
</comment>
<evidence type="ECO:0000256" key="8">
    <source>
        <dbReference type="ARBA" id="ARBA00022723"/>
    </source>
</evidence>
<dbReference type="FunFam" id="1.10.630.10:FF:000182">
    <property type="entry name" value="Cytochrome P450 3A4"/>
    <property type="match status" value="1"/>
</dbReference>
<dbReference type="PROSITE" id="PS00086">
    <property type="entry name" value="CYTOCHROME_P450"/>
    <property type="match status" value="1"/>
</dbReference>
<keyword evidence="11 17" id="KW-0560">Oxidoreductase</keyword>
<organism evidence="19 20">
    <name type="scientific">Manduca sexta</name>
    <name type="common">Tobacco hawkmoth</name>
    <name type="synonym">Tobacco hornworm</name>
    <dbReference type="NCBI Taxonomy" id="7130"/>
    <lineage>
        <taxon>Eukaryota</taxon>
        <taxon>Metazoa</taxon>
        <taxon>Ecdysozoa</taxon>
        <taxon>Arthropoda</taxon>
        <taxon>Hexapoda</taxon>
        <taxon>Insecta</taxon>
        <taxon>Pterygota</taxon>
        <taxon>Neoptera</taxon>
        <taxon>Endopterygota</taxon>
        <taxon>Lepidoptera</taxon>
        <taxon>Glossata</taxon>
        <taxon>Ditrysia</taxon>
        <taxon>Bombycoidea</taxon>
        <taxon>Sphingidae</taxon>
        <taxon>Sphinginae</taxon>
        <taxon>Sphingini</taxon>
        <taxon>Manduca</taxon>
    </lineage>
</organism>
<evidence type="ECO:0000256" key="6">
    <source>
        <dbReference type="ARBA" id="ARBA00012109"/>
    </source>
</evidence>
<comment type="caution">
    <text evidence="19">The sequence shown here is derived from an EMBL/GenBank/DDBJ whole genome shotgun (WGS) entry which is preliminary data.</text>
</comment>
<evidence type="ECO:0000256" key="17">
    <source>
        <dbReference type="RuleBase" id="RU000461"/>
    </source>
</evidence>
<dbReference type="EC" id="1.14.14.1" evidence="6"/>
<dbReference type="GO" id="GO:0016712">
    <property type="term" value="F:oxidoreductase activity, acting on paired donors, with incorporation or reduction of molecular oxygen, reduced flavin or flavoprotein as one donor, and incorporation of one atom of oxygen"/>
    <property type="evidence" value="ECO:0007669"/>
    <property type="project" value="UniProtKB-EC"/>
</dbReference>
<dbReference type="InterPro" id="IPR036396">
    <property type="entry name" value="Cyt_P450_sf"/>
</dbReference>
<name>A0A921YQI9_MANSE</name>
<protein>
    <recommendedName>
        <fullName evidence="6">unspecific monooxygenase</fullName>
        <ecNumber evidence="6">1.14.14.1</ecNumber>
    </recommendedName>
</protein>
<evidence type="ECO:0000313" key="20">
    <source>
        <dbReference type="Proteomes" id="UP000791440"/>
    </source>
</evidence>
<keyword evidence="18" id="KW-0732">Signal</keyword>
<dbReference type="GO" id="GO:0005506">
    <property type="term" value="F:iron ion binding"/>
    <property type="evidence" value="ECO:0007669"/>
    <property type="project" value="InterPro"/>
</dbReference>
<dbReference type="Pfam" id="PF00067">
    <property type="entry name" value="p450"/>
    <property type="match status" value="1"/>
</dbReference>
<dbReference type="GO" id="GO:0020037">
    <property type="term" value="F:heme binding"/>
    <property type="evidence" value="ECO:0007669"/>
    <property type="project" value="InterPro"/>
</dbReference>